<dbReference type="AlphaFoldDB" id="A0A0F9KFW6"/>
<proteinExistence type="predicted"/>
<gene>
    <name evidence="1" type="ORF">LCGC14_1408300</name>
</gene>
<evidence type="ECO:0000313" key="1">
    <source>
        <dbReference type="EMBL" id="KKM73641.1"/>
    </source>
</evidence>
<comment type="caution">
    <text evidence="1">The sequence shown here is derived from an EMBL/GenBank/DDBJ whole genome shotgun (WGS) entry which is preliminary data.</text>
</comment>
<sequence length="63" mass="7176">MTKATTGSAAYEKAYQLFIAAGKKFQAVTALYQERKIGDDQYLKARRIYLEAHEQFDIAEANE</sequence>
<organism evidence="1">
    <name type="scientific">marine sediment metagenome</name>
    <dbReference type="NCBI Taxonomy" id="412755"/>
    <lineage>
        <taxon>unclassified sequences</taxon>
        <taxon>metagenomes</taxon>
        <taxon>ecological metagenomes</taxon>
    </lineage>
</organism>
<dbReference type="EMBL" id="LAZR01009271">
    <property type="protein sequence ID" value="KKM73641.1"/>
    <property type="molecule type" value="Genomic_DNA"/>
</dbReference>
<name>A0A0F9KFW6_9ZZZZ</name>
<reference evidence="1" key="1">
    <citation type="journal article" date="2015" name="Nature">
        <title>Complex archaea that bridge the gap between prokaryotes and eukaryotes.</title>
        <authorList>
            <person name="Spang A."/>
            <person name="Saw J.H."/>
            <person name="Jorgensen S.L."/>
            <person name="Zaremba-Niedzwiedzka K."/>
            <person name="Martijn J."/>
            <person name="Lind A.E."/>
            <person name="van Eijk R."/>
            <person name="Schleper C."/>
            <person name="Guy L."/>
            <person name="Ettema T.J."/>
        </authorList>
    </citation>
    <scope>NUCLEOTIDE SEQUENCE</scope>
</reference>
<accession>A0A0F9KFW6</accession>
<protein>
    <submittedName>
        <fullName evidence="1">Uncharacterized protein</fullName>
    </submittedName>
</protein>